<sequence>MHEQQMTKAENLMAEAEAKLNSSGGACCGGGRTTAKEEEACDLYVKAANAFKMAKEWHKAGNAFAEAASIQQKNERQTEAGRHYIEAAKCYKKTSPNECEECLTKASELYDSVGRGKTAAKQHLTLAELHEEQGNLKKAVDEYQKAADMFQAEELTSSVTKCLTNVANHGASLGQYQRAEEIFVQLGTEALNNKLLKYTACEHFAKAGLCYLVANPQDGDGLLGKIAEMRETSPAFDESRECVWLIKMAEAVKKDDVDAFNDAIRSYESVTRLTSWHNDLLKNIRRNLGPDLR</sequence>
<evidence type="ECO:0000256" key="2">
    <source>
        <dbReference type="ARBA" id="ARBA00022448"/>
    </source>
</evidence>
<evidence type="ECO:0000313" key="6">
    <source>
        <dbReference type="EMBL" id="LAA08817.1"/>
    </source>
</evidence>
<dbReference type="GO" id="GO:0035494">
    <property type="term" value="P:SNARE complex disassembly"/>
    <property type="evidence" value="ECO:0007669"/>
    <property type="project" value="TreeGrafter"/>
</dbReference>
<dbReference type="PRINTS" id="PR00448">
    <property type="entry name" value="NSFATTACHMNT"/>
</dbReference>
<keyword evidence="2 5" id="KW-0813">Transport</keyword>
<accession>A0A2L2YLG1</accession>
<name>A0A2L2YLG1_PARTP</name>
<dbReference type="InterPro" id="IPR000744">
    <property type="entry name" value="NSF_attach"/>
</dbReference>
<dbReference type="PROSITE" id="PS50005">
    <property type="entry name" value="TPR"/>
    <property type="match status" value="1"/>
</dbReference>
<comment type="subcellular location">
    <subcellularLocation>
        <location evidence="5">Membrane</location>
        <topology evidence="5">Peripheral membrane protein</topology>
    </subcellularLocation>
</comment>
<evidence type="ECO:0000256" key="4">
    <source>
        <dbReference type="PROSITE-ProRule" id="PRU00339"/>
    </source>
</evidence>
<keyword evidence="5" id="KW-0472">Membrane</keyword>
<protein>
    <submittedName>
        <fullName evidence="6">Beta-soluble NSF attachment protein</fullName>
    </submittedName>
</protein>
<dbReference type="GO" id="GO:0006886">
    <property type="term" value="P:intracellular protein transport"/>
    <property type="evidence" value="ECO:0007669"/>
    <property type="project" value="UniProtKB-UniRule"/>
</dbReference>
<dbReference type="EMBL" id="IAAA01032491">
    <property type="protein sequence ID" value="LAA08817.1"/>
    <property type="molecule type" value="mRNA"/>
</dbReference>
<dbReference type="Gene3D" id="1.25.40.10">
    <property type="entry name" value="Tetratricopeptide repeat domain"/>
    <property type="match status" value="1"/>
</dbReference>
<organism evidence="6">
    <name type="scientific">Parasteatoda tepidariorum</name>
    <name type="common">Common house spider</name>
    <name type="synonym">Achaearanea tepidariorum</name>
    <dbReference type="NCBI Taxonomy" id="114398"/>
    <lineage>
        <taxon>Eukaryota</taxon>
        <taxon>Metazoa</taxon>
        <taxon>Ecdysozoa</taxon>
        <taxon>Arthropoda</taxon>
        <taxon>Chelicerata</taxon>
        <taxon>Arachnida</taxon>
        <taxon>Araneae</taxon>
        <taxon>Araneomorphae</taxon>
        <taxon>Entelegynae</taxon>
        <taxon>Araneoidea</taxon>
        <taxon>Theridiidae</taxon>
        <taxon>Parasteatoda</taxon>
    </lineage>
</organism>
<dbReference type="GO" id="GO:0005774">
    <property type="term" value="C:vacuolar membrane"/>
    <property type="evidence" value="ECO:0007669"/>
    <property type="project" value="TreeGrafter"/>
</dbReference>
<reference evidence="6" key="1">
    <citation type="journal article" date="2016" name="Mol. Ecol. Resour.">
        <title>Evaluation of the impact of RNA preservation methods of spiders for de novo transcriptome assembly.</title>
        <authorList>
            <person name="Kono N."/>
            <person name="Nakamura H."/>
            <person name="Ito Y."/>
            <person name="Tomita M."/>
            <person name="Arakawa K."/>
        </authorList>
    </citation>
    <scope>NUCLEOTIDE SEQUENCE</scope>
    <source>
        <tissue evidence="6">Whole body</tissue>
    </source>
</reference>
<dbReference type="GO" id="GO:0031201">
    <property type="term" value="C:SNARE complex"/>
    <property type="evidence" value="ECO:0007669"/>
    <property type="project" value="TreeGrafter"/>
</dbReference>
<evidence type="ECO:0000256" key="5">
    <source>
        <dbReference type="RuleBase" id="RU367013"/>
    </source>
</evidence>
<proteinExistence type="evidence at transcript level"/>
<comment type="function">
    <text evidence="5">Required for vesicular transport between the endoplasmic reticulum and the Golgi apparatus.</text>
</comment>
<dbReference type="CDD" id="cd15832">
    <property type="entry name" value="SNAP"/>
    <property type="match status" value="1"/>
</dbReference>
<keyword evidence="5" id="KW-0931">ER-Golgi transport</keyword>
<comment type="similarity">
    <text evidence="1 5">Belongs to the SNAP family.</text>
</comment>
<dbReference type="InterPro" id="IPR019734">
    <property type="entry name" value="TPR_rpt"/>
</dbReference>
<evidence type="ECO:0000256" key="1">
    <source>
        <dbReference type="ARBA" id="ARBA00010050"/>
    </source>
</evidence>
<dbReference type="AlphaFoldDB" id="A0A2L2YLG1"/>
<evidence type="ECO:0000256" key="3">
    <source>
        <dbReference type="ARBA" id="ARBA00022927"/>
    </source>
</evidence>
<keyword evidence="4" id="KW-0802">TPR repeat</keyword>
<dbReference type="GO" id="GO:0005483">
    <property type="term" value="F:soluble NSF attachment protein activity"/>
    <property type="evidence" value="ECO:0007669"/>
    <property type="project" value="TreeGrafter"/>
</dbReference>
<dbReference type="Pfam" id="PF14938">
    <property type="entry name" value="SNAP"/>
    <property type="match status" value="1"/>
</dbReference>
<dbReference type="PANTHER" id="PTHR13768:SF8">
    <property type="entry name" value="ALPHA-SOLUBLE NSF ATTACHMENT PROTEIN"/>
    <property type="match status" value="1"/>
</dbReference>
<dbReference type="SUPFAM" id="SSF48452">
    <property type="entry name" value="TPR-like"/>
    <property type="match status" value="1"/>
</dbReference>
<dbReference type="PANTHER" id="PTHR13768">
    <property type="entry name" value="SOLUBLE NSF ATTACHMENT PROTEIN SNAP"/>
    <property type="match status" value="1"/>
</dbReference>
<dbReference type="InterPro" id="IPR011990">
    <property type="entry name" value="TPR-like_helical_dom_sf"/>
</dbReference>
<feature type="repeat" description="TPR" evidence="4">
    <location>
        <begin position="120"/>
        <end position="153"/>
    </location>
</feature>
<keyword evidence="3 5" id="KW-0653">Protein transport</keyword>
<dbReference type="OrthoDB" id="9984275at2759"/>
<dbReference type="GO" id="GO:0019905">
    <property type="term" value="F:syntaxin binding"/>
    <property type="evidence" value="ECO:0007669"/>
    <property type="project" value="TreeGrafter"/>
</dbReference>